<evidence type="ECO:0000313" key="1">
    <source>
        <dbReference type="EMBL" id="KAI9176266.1"/>
    </source>
</evidence>
<dbReference type="AlphaFoldDB" id="A0AAD5ITK6"/>
<evidence type="ECO:0000313" key="2">
    <source>
        <dbReference type="Proteomes" id="UP001064489"/>
    </source>
</evidence>
<reference evidence="1" key="1">
    <citation type="journal article" date="2022" name="Plant J.">
        <title>Strategies of tolerance reflected in two North American maple genomes.</title>
        <authorList>
            <person name="McEvoy S.L."/>
            <person name="Sezen U.U."/>
            <person name="Trouern-Trend A."/>
            <person name="McMahon S.M."/>
            <person name="Schaberg P.G."/>
            <person name="Yang J."/>
            <person name="Wegrzyn J.L."/>
            <person name="Swenson N.G."/>
        </authorList>
    </citation>
    <scope>NUCLEOTIDE SEQUENCE</scope>
    <source>
        <strain evidence="1">91603</strain>
    </source>
</reference>
<organism evidence="1 2">
    <name type="scientific">Acer negundo</name>
    <name type="common">Box elder</name>
    <dbReference type="NCBI Taxonomy" id="4023"/>
    <lineage>
        <taxon>Eukaryota</taxon>
        <taxon>Viridiplantae</taxon>
        <taxon>Streptophyta</taxon>
        <taxon>Embryophyta</taxon>
        <taxon>Tracheophyta</taxon>
        <taxon>Spermatophyta</taxon>
        <taxon>Magnoliopsida</taxon>
        <taxon>eudicotyledons</taxon>
        <taxon>Gunneridae</taxon>
        <taxon>Pentapetalae</taxon>
        <taxon>rosids</taxon>
        <taxon>malvids</taxon>
        <taxon>Sapindales</taxon>
        <taxon>Sapindaceae</taxon>
        <taxon>Hippocastanoideae</taxon>
        <taxon>Acereae</taxon>
        <taxon>Acer</taxon>
    </lineage>
</organism>
<accession>A0AAD5ITK6</accession>
<comment type="caution">
    <text evidence="1">The sequence shown here is derived from an EMBL/GenBank/DDBJ whole genome shotgun (WGS) entry which is preliminary data.</text>
</comment>
<dbReference type="Proteomes" id="UP001064489">
    <property type="component" value="Chromosome 5"/>
</dbReference>
<gene>
    <name evidence="1" type="ORF">LWI28_000573</name>
</gene>
<protein>
    <submittedName>
        <fullName evidence="1">Uncharacterized protein</fullName>
    </submittedName>
</protein>
<reference evidence="1" key="2">
    <citation type="submission" date="2023-02" db="EMBL/GenBank/DDBJ databases">
        <authorList>
            <person name="Swenson N.G."/>
            <person name="Wegrzyn J.L."/>
            <person name="Mcevoy S.L."/>
        </authorList>
    </citation>
    <scope>NUCLEOTIDE SEQUENCE</scope>
    <source>
        <strain evidence="1">91603</strain>
        <tissue evidence="1">Leaf</tissue>
    </source>
</reference>
<name>A0AAD5ITK6_ACENE</name>
<dbReference type="EMBL" id="JAJSOW010000102">
    <property type="protein sequence ID" value="KAI9176266.1"/>
    <property type="molecule type" value="Genomic_DNA"/>
</dbReference>
<proteinExistence type="predicted"/>
<sequence length="135" mass="14097">MGMRIGVLDAGHMVLCTTLECPTSATINTWVLSVVVLSNPCPLASPPSSNVHSQEMSLFEAPSCTLHVASHLPTVPTIMELTPSSPPTVAASGSAGSPPLPFIIALESFSSSTNDDSAVMVLHNSRLTSMQPLNR</sequence>
<keyword evidence="2" id="KW-1185">Reference proteome</keyword>